<dbReference type="InterPro" id="IPR029026">
    <property type="entry name" value="tRNA_m1G_MTases_N"/>
</dbReference>
<dbReference type="GO" id="GO:0006396">
    <property type="term" value="P:RNA processing"/>
    <property type="evidence" value="ECO:0007669"/>
    <property type="project" value="InterPro"/>
</dbReference>
<name>A0A956M312_UNCEI</name>
<dbReference type="GO" id="GO:0005829">
    <property type="term" value="C:cytosol"/>
    <property type="evidence" value="ECO:0007669"/>
    <property type="project" value="TreeGrafter"/>
</dbReference>
<accession>A0A956M312</accession>
<comment type="caution">
    <text evidence="4">The sequence shown here is derived from an EMBL/GenBank/DDBJ whole genome shotgun (WGS) entry which is preliminary data.</text>
</comment>
<proteinExistence type="predicted"/>
<dbReference type="Proteomes" id="UP000697710">
    <property type="component" value="Unassembled WGS sequence"/>
</dbReference>
<reference evidence="4" key="2">
    <citation type="journal article" date="2021" name="Microbiome">
        <title>Successional dynamics and alternative stable states in a saline activated sludge microbial community over 9 years.</title>
        <authorList>
            <person name="Wang Y."/>
            <person name="Ye J."/>
            <person name="Ju F."/>
            <person name="Liu L."/>
            <person name="Boyd J.A."/>
            <person name="Deng Y."/>
            <person name="Parks D.H."/>
            <person name="Jiang X."/>
            <person name="Yin X."/>
            <person name="Woodcroft B.J."/>
            <person name="Tyson G.W."/>
            <person name="Hugenholtz P."/>
            <person name="Polz M.F."/>
            <person name="Zhang T."/>
        </authorList>
    </citation>
    <scope>NUCLEOTIDE SEQUENCE</scope>
    <source>
        <strain evidence="4">HKST-UBA01</strain>
    </source>
</reference>
<reference evidence="4" key="1">
    <citation type="submission" date="2020-04" db="EMBL/GenBank/DDBJ databases">
        <authorList>
            <person name="Zhang T."/>
        </authorList>
    </citation>
    <scope>NUCLEOTIDE SEQUENCE</scope>
    <source>
        <strain evidence="4">HKST-UBA01</strain>
    </source>
</reference>
<evidence type="ECO:0000256" key="2">
    <source>
        <dbReference type="ARBA" id="ARBA00022679"/>
    </source>
</evidence>
<dbReference type="AlphaFoldDB" id="A0A956M312"/>
<dbReference type="Pfam" id="PF00588">
    <property type="entry name" value="SpoU_methylase"/>
    <property type="match status" value="1"/>
</dbReference>
<dbReference type="GO" id="GO:0008173">
    <property type="term" value="F:RNA methyltransferase activity"/>
    <property type="evidence" value="ECO:0007669"/>
    <property type="project" value="InterPro"/>
</dbReference>
<evidence type="ECO:0000313" key="4">
    <source>
        <dbReference type="EMBL" id="MCA9730309.1"/>
    </source>
</evidence>
<dbReference type="Gene3D" id="3.40.1280.10">
    <property type="match status" value="1"/>
</dbReference>
<dbReference type="InterPro" id="IPR001537">
    <property type="entry name" value="SpoU_MeTrfase"/>
</dbReference>
<evidence type="ECO:0000256" key="1">
    <source>
        <dbReference type="ARBA" id="ARBA00022603"/>
    </source>
</evidence>
<dbReference type="CDD" id="cd18097">
    <property type="entry name" value="SpoU-like"/>
    <property type="match status" value="1"/>
</dbReference>
<dbReference type="EMBL" id="JAGQHR010001103">
    <property type="protein sequence ID" value="MCA9730309.1"/>
    <property type="molecule type" value="Genomic_DNA"/>
</dbReference>
<keyword evidence="1 4" id="KW-0489">Methyltransferase</keyword>
<dbReference type="GO" id="GO:0003723">
    <property type="term" value="F:RNA binding"/>
    <property type="evidence" value="ECO:0007669"/>
    <property type="project" value="InterPro"/>
</dbReference>
<dbReference type="PANTHER" id="PTHR46429">
    <property type="entry name" value="23S RRNA (GUANOSINE-2'-O-)-METHYLTRANSFERASE RLMB"/>
    <property type="match status" value="1"/>
</dbReference>
<keyword evidence="2" id="KW-0808">Transferase</keyword>
<evidence type="ECO:0000259" key="3">
    <source>
        <dbReference type="Pfam" id="PF00588"/>
    </source>
</evidence>
<sequence length="173" mass="19070">MEPVPGRDRSPEQGPVRVDPFPLAAVLDNIRSAFNVGSIFRTSEAARIEHLHLCGITPYPPNEKLDHTALGTVHRVPWTHHLETRAALRALRRTGHTIWALELTESSRSLYAVQAPAPLALVFGHETAGIDRAVLDECDAVVQIPMSGRKNSLNVATAYGIALFEILRQWELG</sequence>
<evidence type="ECO:0000313" key="5">
    <source>
        <dbReference type="Proteomes" id="UP000697710"/>
    </source>
</evidence>
<organism evidence="4 5">
    <name type="scientific">Eiseniibacteriota bacterium</name>
    <dbReference type="NCBI Taxonomy" id="2212470"/>
    <lineage>
        <taxon>Bacteria</taxon>
        <taxon>Candidatus Eiseniibacteriota</taxon>
    </lineage>
</organism>
<dbReference type="SUPFAM" id="SSF75217">
    <property type="entry name" value="alpha/beta knot"/>
    <property type="match status" value="1"/>
</dbReference>
<dbReference type="InterPro" id="IPR004441">
    <property type="entry name" value="rRNA_MeTrfase_TrmH"/>
</dbReference>
<gene>
    <name evidence="4" type="ORF">KC729_21690</name>
</gene>
<dbReference type="GO" id="GO:0032259">
    <property type="term" value="P:methylation"/>
    <property type="evidence" value="ECO:0007669"/>
    <property type="project" value="UniProtKB-KW"/>
</dbReference>
<feature type="domain" description="tRNA/rRNA methyltransferase SpoU type" evidence="3">
    <location>
        <begin position="23"/>
        <end position="164"/>
    </location>
</feature>
<dbReference type="PANTHER" id="PTHR46429:SF1">
    <property type="entry name" value="23S RRNA (GUANOSINE-2'-O-)-METHYLTRANSFERASE RLMB"/>
    <property type="match status" value="1"/>
</dbReference>
<protein>
    <submittedName>
        <fullName evidence="4">RNA methyltransferase</fullName>
    </submittedName>
</protein>
<dbReference type="InterPro" id="IPR029028">
    <property type="entry name" value="Alpha/beta_knot_MTases"/>
</dbReference>